<feature type="compositionally biased region" description="Low complexity" evidence="1">
    <location>
        <begin position="326"/>
        <end position="340"/>
    </location>
</feature>
<feature type="compositionally biased region" description="Basic and acidic residues" evidence="1">
    <location>
        <begin position="491"/>
        <end position="501"/>
    </location>
</feature>
<evidence type="ECO:0008006" key="4">
    <source>
        <dbReference type="Google" id="ProtNLM"/>
    </source>
</evidence>
<accession>A0ABQ8KFA1</accession>
<evidence type="ECO:0000256" key="1">
    <source>
        <dbReference type="SAM" id="MobiDB-lite"/>
    </source>
</evidence>
<comment type="caution">
    <text evidence="2">The sequence shown here is derived from an EMBL/GenBank/DDBJ whole genome shotgun (WGS) entry which is preliminary data.</text>
</comment>
<proteinExistence type="predicted"/>
<reference evidence="2 3" key="1">
    <citation type="journal article" date="2021" name="Environ. Microbiol.">
        <title>Gene family expansions and transcriptome signatures uncover fungal adaptations to wood decay.</title>
        <authorList>
            <person name="Hage H."/>
            <person name="Miyauchi S."/>
            <person name="Viragh M."/>
            <person name="Drula E."/>
            <person name="Min B."/>
            <person name="Chaduli D."/>
            <person name="Navarro D."/>
            <person name="Favel A."/>
            <person name="Norest M."/>
            <person name="Lesage-Meessen L."/>
            <person name="Balint B."/>
            <person name="Merenyi Z."/>
            <person name="de Eugenio L."/>
            <person name="Morin E."/>
            <person name="Martinez A.T."/>
            <person name="Baldrian P."/>
            <person name="Stursova M."/>
            <person name="Martinez M.J."/>
            <person name="Novotny C."/>
            <person name="Magnuson J.K."/>
            <person name="Spatafora J.W."/>
            <person name="Maurice S."/>
            <person name="Pangilinan J."/>
            <person name="Andreopoulos W."/>
            <person name="LaButti K."/>
            <person name="Hundley H."/>
            <person name="Na H."/>
            <person name="Kuo A."/>
            <person name="Barry K."/>
            <person name="Lipzen A."/>
            <person name="Henrissat B."/>
            <person name="Riley R."/>
            <person name="Ahrendt S."/>
            <person name="Nagy L.G."/>
            <person name="Grigoriev I.V."/>
            <person name="Martin F."/>
            <person name="Rosso M.N."/>
        </authorList>
    </citation>
    <scope>NUCLEOTIDE SEQUENCE [LARGE SCALE GENOMIC DNA]</scope>
    <source>
        <strain evidence="2 3">CIRM-BRFM 1785</strain>
    </source>
</reference>
<name>A0ABQ8KFA1_9APHY</name>
<feature type="region of interest" description="Disordered" evidence="1">
    <location>
        <begin position="326"/>
        <end position="347"/>
    </location>
</feature>
<sequence>MASAIESLPPELYIAILSYIPPQDLQRTVLSLTRAAPRSPIPAYLIFEYVRLTHGDQVFQLYRRLRKSPEDAERVRHFTLECWIVDADVVVNLIALLHRMKEMTLFIGPNFAPEHLEDMFQKPKEGLKLISLRFRPYVQRATYYQFLKGAYFDSTLIAFSRWPAADLPTLSIVQDPLDPSIAPTKFAQPLVFFRLDPLSTLACSPFLEDLRHFRLRVPARQAARFLYALPNALPRVELLDMSTCNVLESDVEGMLGRFGCLRALVLDGCYIVSQRAVADGQDAEEALGHWAALGKMMALAGAKYAREREKRLKLWIEASRERAAAAQAGEEAVQEQAPAPRRARRGRRGLATATISLRDSPPKDPVPLPKLPAGATAGRNLLNQRIRILPSLPALRSLATTPPASVGPDKHDTIRAEFARGWSEGIAQLCAVRARLRTSWGNGVRIVRIDPDYEADEEDGDGEDGLAGLMDVEDERAFVIKTQAPENPDENAERGSDKESEMLGIDDGSCPVLCLAGPGRKEGHVDGCGHQLGWEVWHDEI</sequence>
<dbReference type="GeneID" id="72007185"/>
<protein>
    <recommendedName>
        <fullName evidence="4">F-box domain-containing protein</fullName>
    </recommendedName>
</protein>
<gene>
    <name evidence="2" type="ORF">C8Q71DRAFT_836782</name>
</gene>
<feature type="region of interest" description="Disordered" evidence="1">
    <location>
        <begin position="482"/>
        <end position="502"/>
    </location>
</feature>
<feature type="region of interest" description="Disordered" evidence="1">
    <location>
        <begin position="353"/>
        <end position="372"/>
    </location>
</feature>
<keyword evidence="3" id="KW-1185">Reference proteome</keyword>
<dbReference type="RefSeq" id="XP_047778266.1">
    <property type="nucleotide sequence ID" value="XM_047926453.1"/>
</dbReference>
<evidence type="ECO:0000313" key="2">
    <source>
        <dbReference type="EMBL" id="KAH9835889.1"/>
    </source>
</evidence>
<dbReference type="EMBL" id="JADCUA010000012">
    <property type="protein sequence ID" value="KAH9835889.1"/>
    <property type="molecule type" value="Genomic_DNA"/>
</dbReference>
<evidence type="ECO:0000313" key="3">
    <source>
        <dbReference type="Proteomes" id="UP000814176"/>
    </source>
</evidence>
<organism evidence="2 3">
    <name type="scientific">Rhodofomes roseus</name>
    <dbReference type="NCBI Taxonomy" id="34475"/>
    <lineage>
        <taxon>Eukaryota</taxon>
        <taxon>Fungi</taxon>
        <taxon>Dikarya</taxon>
        <taxon>Basidiomycota</taxon>
        <taxon>Agaricomycotina</taxon>
        <taxon>Agaricomycetes</taxon>
        <taxon>Polyporales</taxon>
        <taxon>Rhodofomes</taxon>
    </lineage>
</organism>
<dbReference type="Proteomes" id="UP000814176">
    <property type="component" value="Unassembled WGS sequence"/>
</dbReference>